<comment type="caution">
    <text evidence="2">The sequence shown here is derived from an EMBL/GenBank/DDBJ whole genome shotgun (WGS) entry which is preliminary data.</text>
</comment>
<keyword evidence="1" id="KW-0472">Membrane</keyword>
<evidence type="ECO:0000313" key="3">
    <source>
        <dbReference type="Proteomes" id="UP000018888"/>
    </source>
</evidence>
<evidence type="ECO:0000313" key="2">
    <source>
        <dbReference type="EMBL" id="POG71998.1"/>
    </source>
</evidence>
<reference evidence="2 3" key="2">
    <citation type="journal article" date="2018" name="New Phytol.">
        <title>High intraspecific genome diversity in the model arbuscular mycorrhizal symbiont Rhizophagus irregularis.</title>
        <authorList>
            <person name="Chen E.C.H."/>
            <person name="Morin E."/>
            <person name="Beaudet D."/>
            <person name="Noel J."/>
            <person name="Yildirir G."/>
            <person name="Ndikumana S."/>
            <person name="Charron P."/>
            <person name="St-Onge C."/>
            <person name="Giorgi J."/>
            <person name="Kruger M."/>
            <person name="Marton T."/>
            <person name="Ropars J."/>
            <person name="Grigoriev I.V."/>
            <person name="Hainaut M."/>
            <person name="Henrissat B."/>
            <person name="Roux C."/>
            <person name="Martin F."/>
            <person name="Corradi N."/>
        </authorList>
    </citation>
    <scope>NUCLEOTIDE SEQUENCE [LARGE SCALE GENOMIC DNA]</scope>
    <source>
        <strain evidence="2 3">DAOM 197198</strain>
    </source>
</reference>
<organism evidence="2 3">
    <name type="scientific">Rhizophagus irregularis (strain DAOM 181602 / DAOM 197198 / MUCL 43194)</name>
    <name type="common">Arbuscular mycorrhizal fungus</name>
    <name type="synonym">Glomus intraradices</name>
    <dbReference type="NCBI Taxonomy" id="747089"/>
    <lineage>
        <taxon>Eukaryota</taxon>
        <taxon>Fungi</taxon>
        <taxon>Fungi incertae sedis</taxon>
        <taxon>Mucoromycota</taxon>
        <taxon>Glomeromycotina</taxon>
        <taxon>Glomeromycetes</taxon>
        <taxon>Glomerales</taxon>
        <taxon>Glomeraceae</taxon>
        <taxon>Rhizophagus</taxon>
    </lineage>
</organism>
<feature type="transmembrane region" description="Helical" evidence="1">
    <location>
        <begin position="6"/>
        <end position="25"/>
    </location>
</feature>
<name>A0A2P4Q309_RHIID</name>
<accession>A0A2P4Q309</accession>
<dbReference type="Proteomes" id="UP000018888">
    <property type="component" value="Unassembled WGS sequence"/>
</dbReference>
<keyword evidence="3" id="KW-1185">Reference proteome</keyword>
<reference evidence="2 3" key="1">
    <citation type="journal article" date="2013" name="Proc. Natl. Acad. Sci. U.S.A.">
        <title>Genome of an arbuscular mycorrhizal fungus provides insight into the oldest plant symbiosis.</title>
        <authorList>
            <person name="Tisserant E."/>
            <person name="Malbreil M."/>
            <person name="Kuo A."/>
            <person name="Kohler A."/>
            <person name="Symeonidi A."/>
            <person name="Balestrini R."/>
            <person name="Charron P."/>
            <person name="Duensing N."/>
            <person name="Frei Dit Frey N."/>
            <person name="Gianinazzi-Pearson V."/>
            <person name="Gilbert L.B."/>
            <person name="Handa Y."/>
            <person name="Herr J.R."/>
            <person name="Hijri M."/>
            <person name="Koul R."/>
            <person name="Kawaguchi M."/>
            <person name="Krajinski F."/>
            <person name="Lammers P.J."/>
            <person name="Masclaux F.G."/>
            <person name="Murat C."/>
            <person name="Morin E."/>
            <person name="Ndikumana S."/>
            <person name="Pagni M."/>
            <person name="Petitpierre D."/>
            <person name="Requena N."/>
            <person name="Rosikiewicz P."/>
            <person name="Riley R."/>
            <person name="Saito K."/>
            <person name="San Clemente H."/>
            <person name="Shapiro H."/>
            <person name="van Tuinen D."/>
            <person name="Becard G."/>
            <person name="Bonfante P."/>
            <person name="Paszkowski U."/>
            <person name="Shachar-Hill Y.Y."/>
            <person name="Tuskan G.A."/>
            <person name="Young P.W."/>
            <person name="Sanders I.R."/>
            <person name="Henrissat B."/>
            <person name="Rensing S.A."/>
            <person name="Grigoriev I.V."/>
            <person name="Corradi N."/>
            <person name="Roux C."/>
            <person name="Martin F."/>
        </authorList>
    </citation>
    <scope>NUCLEOTIDE SEQUENCE [LARGE SCALE GENOMIC DNA]</scope>
    <source>
        <strain evidence="2 3">DAOM 197198</strain>
    </source>
</reference>
<feature type="transmembrane region" description="Helical" evidence="1">
    <location>
        <begin position="59"/>
        <end position="77"/>
    </location>
</feature>
<keyword evidence="1" id="KW-1133">Transmembrane helix</keyword>
<evidence type="ECO:0000256" key="1">
    <source>
        <dbReference type="SAM" id="Phobius"/>
    </source>
</evidence>
<dbReference type="AlphaFoldDB" id="A0A2P4Q309"/>
<dbReference type="EMBL" id="AUPC02000101">
    <property type="protein sequence ID" value="POG71998.1"/>
    <property type="molecule type" value="Genomic_DNA"/>
</dbReference>
<keyword evidence="1" id="KW-0812">Transmembrane</keyword>
<proteinExistence type="predicted"/>
<sequence>MNLYILLPDFLFITLIFFICYYKFLMMYDKLCANPMVTHYQGDDHRKSRVKSINTELSTALRLVMIFMMLLLDIFSWKR</sequence>
<protein>
    <submittedName>
        <fullName evidence="2">Uncharacterized protein</fullName>
    </submittedName>
</protein>
<gene>
    <name evidence="2" type="ORF">GLOIN_2v1600827</name>
</gene>